<dbReference type="AlphaFoldDB" id="A0ABD5AUM9"/>
<evidence type="ECO:0000313" key="2">
    <source>
        <dbReference type="Proteomes" id="UP001240157"/>
    </source>
</evidence>
<evidence type="ECO:0000313" key="1">
    <source>
        <dbReference type="EMBL" id="MDQ7174975.1"/>
    </source>
</evidence>
<dbReference type="Proteomes" id="UP001240157">
    <property type="component" value="Unassembled WGS sequence"/>
</dbReference>
<proteinExistence type="predicted"/>
<organism evidence="1 2">
    <name type="scientific">Staphylococcus chromogenes</name>
    <name type="common">Staphylococcus hyicus subsp. chromogenes</name>
    <dbReference type="NCBI Taxonomy" id="46126"/>
    <lineage>
        <taxon>Bacteria</taxon>
        <taxon>Bacillati</taxon>
        <taxon>Bacillota</taxon>
        <taxon>Bacilli</taxon>
        <taxon>Bacillales</taxon>
        <taxon>Staphylococcaceae</taxon>
        <taxon>Staphylococcus</taxon>
    </lineage>
</organism>
<protein>
    <submittedName>
        <fullName evidence="1">Uncharacterized protein</fullName>
    </submittedName>
</protein>
<accession>A0ABD5AUM9</accession>
<sequence>MVHGINTHRMIEKALQMQPSTVQFVDLMVDEEKEVYRNMHKVGRDTVRWKFTEELIKRKLDRKVALSVKYDDDTVYIDQP</sequence>
<gene>
    <name evidence="1" type="ORF">RCF65_03125</name>
</gene>
<reference evidence="1 2" key="1">
    <citation type="submission" date="2023-08" db="EMBL/GenBank/DDBJ databases">
        <title>Whole genome sequencing of Staphylococcus chromogenes NNSch 2386.</title>
        <authorList>
            <person name="Kropotov V.S."/>
            <person name="Boriskina E.V."/>
            <person name="Gordinskaya N.A."/>
            <person name="Shkurkina I.S."/>
            <person name="Kryazhev D.V."/>
            <person name="Alekseeva A.E."/>
            <person name="Makhova M.A."/>
        </authorList>
    </citation>
    <scope>NUCLEOTIDE SEQUENCE [LARGE SCALE GENOMIC DNA]</scope>
    <source>
        <strain evidence="1 2">NNSch 2386</strain>
    </source>
</reference>
<dbReference type="RefSeq" id="WP_158695133.1">
    <property type="nucleotide sequence ID" value="NZ_JAVGJF010000011.1"/>
</dbReference>
<name>A0ABD5AUM9_STACR</name>
<dbReference type="EMBL" id="JAVGJF010000011">
    <property type="protein sequence ID" value="MDQ7174975.1"/>
    <property type="molecule type" value="Genomic_DNA"/>
</dbReference>
<comment type="caution">
    <text evidence="1">The sequence shown here is derived from an EMBL/GenBank/DDBJ whole genome shotgun (WGS) entry which is preliminary data.</text>
</comment>